<dbReference type="Proteomes" id="UP000838756">
    <property type="component" value="Unassembled WGS sequence"/>
</dbReference>
<dbReference type="OrthoDB" id="9982049at2759"/>
<evidence type="ECO:0000313" key="2">
    <source>
        <dbReference type="EMBL" id="CAH2216151.1"/>
    </source>
</evidence>
<organism evidence="2 3">
    <name type="scientific">Pararge aegeria aegeria</name>
    <dbReference type="NCBI Taxonomy" id="348720"/>
    <lineage>
        <taxon>Eukaryota</taxon>
        <taxon>Metazoa</taxon>
        <taxon>Ecdysozoa</taxon>
        <taxon>Arthropoda</taxon>
        <taxon>Hexapoda</taxon>
        <taxon>Insecta</taxon>
        <taxon>Pterygota</taxon>
        <taxon>Neoptera</taxon>
        <taxon>Endopterygota</taxon>
        <taxon>Lepidoptera</taxon>
        <taxon>Glossata</taxon>
        <taxon>Ditrysia</taxon>
        <taxon>Papilionoidea</taxon>
        <taxon>Nymphalidae</taxon>
        <taxon>Satyrinae</taxon>
        <taxon>Satyrini</taxon>
        <taxon>Parargina</taxon>
        <taxon>Pararge</taxon>
    </lineage>
</organism>
<name>A0A8S4QLI2_9NEOP</name>
<keyword evidence="1" id="KW-0472">Membrane</keyword>
<accession>A0A8S4QLI2</accession>
<comment type="caution">
    <text evidence="2">The sequence shown here is derived from an EMBL/GenBank/DDBJ whole genome shotgun (WGS) entry which is preliminary data.</text>
</comment>
<gene>
    <name evidence="2" type="primary">jg3127</name>
    <name evidence="2" type="ORF">PAEG_LOCUS4209</name>
</gene>
<sequence length="67" mass="7837">MGRLKFNSFLWGIIIASATWSISLYLYWLLNTSGENVSNHTENRFRYHLANMDEKDRIKNNDKSIAA</sequence>
<keyword evidence="1" id="KW-1133">Transmembrane helix</keyword>
<feature type="transmembrane region" description="Helical" evidence="1">
    <location>
        <begin position="9"/>
        <end position="30"/>
    </location>
</feature>
<proteinExistence type="predicted"/>
<evidence type="ECO:0000256" key="1">
    <source>
        <dbReference type="SAM" id="Phobius"/>
    </source>
</evidence>
<evidence type="ECO:0000313" key="3">
    <source>
        <dbReference type="Proteomes" id="UP000838756"/>
    </source>
</evidence>
<reference evidence="2" key="1">
    <citation type="submission" date="2022-03" db="EMBL/GenBank/DDBJ databases">
        <authorList>
            <person name="Lindestad O."/>
        </authorList>
    </citation>
    <scope>NUCLEOTIDE SEQUENCE</scope>
</reference>
<dbReference type="AlphaFoldDB" id="A0A8S4QLI2"/>
<keyword evidence="3" id="KW-1185">Reference proteome</keyword>
<protein>
    <submittedName>
        <fullName evidence="2">Jg3127 protein</fullName>
    </submittedName>
</protein>
<keyword evidence="1" id="KW-0812">Transmembrane</keyword>
<dbReference type="EMBL" id="CAKXAJ010014209">
    <property type="protein sequence ID" value="CAH2216151.1"/>
    <property type="molecule type" value="Genomic_DNA"/>
</dbReference>